<feature type="compositionally biased region" description="Basic and acidic residues" evidence="5">
    <location>
        <begin position="230"/>
        <end position="239"/>
    </location>
</feature>
<feature type="region of interest" description="Disordered" evidence="5">
    <location>
        <begin position="311"/>
        <end position="352"/>
    </location>
</feature>
<evidence type="ECO:0000256" key="1">
    <source>
        <dbReference type="ARBA" id="ARBA00022723"/>
    </source>
</evidence>
<feature type="compositionally biased region" description="Basic and acidic residues" evidence="5">
    <location>
        <begin position="341"/>
        <end position="352"/>
    </location>
</feature>
<dbReference type="Pfam" id="PF01363">
    <property type="entry name" value="FYVE"/>
    <property type="match status" value="1"/>
</dbReference>
<dbReference type="InterPro" id="IPR037145">
    <property type="entry name" value="SARA_Smad-bd_sf"/>
</dbReference>
<feature type="domain" description="FYVE-type" evidence="6">
    <location>
        <begin position="657"/>
        <end position="715"/>
    </location>
</feature>
<feature type="compositionally biased region" description="Polar residues" evidence="5">
    <location>
        <begin position="528"/>
        <end position="542"/>
    </location>
</feature>
<dbReference type="CTD" id="9765"/>
<keyword evidence="3" id="KW-0862">Zinc</keyword>
<dbReference type="CDD" id="cd15729">
    <property type="entry name" value="FYVE_endofin"/>
    <property type="match status" value="1"/>
</dbReference>
<dbReference type="FunFam" id="4.10.720.10:FF:000001">
    <property type="entry name" value="Zinc finger, FYVE domain-containing 9a"/>
    <property type="match status" value="1"/>
</dbReference>
<accession>A0A2I4BS18</accession>
<evidence type="ECO:0000259" key="6">
    <source>
        <dbReference type="PROSITE" id="PS50178"/>
    </source>
</evidence>
<dbReference type="Gene3D" id="4.10.720.10">
    <property type="entry name" value="Smad anchor for receptor activation, Smad-binding domain"/>
    <property type="match status" value="1"/>
</dbReference>
<evidence type="ECO:0000256" key="3">
    <source>
        <dbReference type="ARBA" id="ARBA00022833"/>
    </source>
</evidence>
<dbReference type="SMART" id="SM00064">
    <property type="entry name" value="FYVE"/>
    <property type="match status" value="1"/>
</dbReference>
<dbReference type="OrthoDB" id="5872154at2759"/>
<dbReference type="FunCoup" id="A0A2I4BS18">
    <property type="interactions" value="1207"/>
</dbReference>
<feature type="region of interest" description="Disordered" evidence="5">
    <location>
        <begin position="803"/>
        <end position="844"/>
    </location>
</feature>
<gene>
    <name evidence="8" type="primary">zfyve16</name>
</gene>
<feature type="compositionally biased region" description="Low complexity" evidence="5">
    <location>
        <begin position="819"/>
        <end position="836"/>
    </location>
</feature>
<dbReference type="PANTHER" id="PTHR46319:SF1">
    <property type="entry name" value="ZINC FINGER FYVE DOMAIN-CONTAINING PROTEIN 16"/>
    <property type="match status" value="1"/>
</dbReference>
<dbReference type="GO" id="GO:0031901">
    <property type="term" value="C:early endosome membrane"/>
    <property type="evidence" value="ECO:0007669"/>
    <property type="project" value="TreeGrafter"/>
</dbReference>
<dbReference type="Proteomes" id="UP000192220">
    <property type="component" value="Unplaced"/>
</dbReference>
<evidence type="ECO:0000313" key="7">
    <source>
        <dbReference type="Proteomes" id="UP000192220"/>
    </source>
</evidence>
<dbReference type="SMART" id="SM01422">
    <property type="entry name" value="SARA"/>
    <property type="match status" value="1"/>
</dbReference>
<feature type="region of interest" description="Disordered" evidence="5">
    <location>
        <begin position="528"/>
        <end position="585"/>
    </location>
</feature>
<dbReference type="InterPro" id="IPR013083">
    <property type="entry name" value="Znf_RING/FYVE/PHD"/>
</dbReference>
<dbReference type="GO" id="GO:0008270">
    <property type="term" value="F:zinc ion binding"/>
    <property type="evidence" value="ECO:0007669"/>
    <property type="project" value="UniProtKB-KW"/>
</dbReference>
<keyword evidence="1" id="KW-0479">Metal-binding</keyword>
<feature type="region of interest" description="Disordered" evidence="5">
    <location>
        <begin position="214"/>
        <end position="289"/>
    </location>
</feature>
<dbReference type="InterPro" id="IPR017455">
    <property type="entry name" value="Znf_FYVE-rel"/>
</dbReference>
<dbReference type="PROSITE" id="PS50178">
    <property type="entry name" value="ZF_FYVE"/>
    <property type="match status" value="1"/>
</dbReference>
<dbReference type="InterPro" id="IPR022557">
    <property type="entry name" value="SARA-like_C"/>
</dbReference>
<dbReference type="InterPro" id="IPR024608">
    <property type="entry name" value="SARA-like_SBD"/>
</dbReference>
<dbReference type="RefSeq" id="XP_013870552.1">
    <property type="nucleotide sequence ID" value="XM_014015098.1"/>
</dbReference>
<dbReference type="Gene3D" id="3.30.500.40">
    <property type="match status" value="1"/>
</dbReference>
<feature type="region of interest" description="Disordered" evidence="5">
    <location>
        <begin position="442"/>
        <end position="492"/>
    </location>
</feature>
<feature type="compositionally biased region" description="Polar residues" evidence="5">
    <location>
        <begin position="169"/>
        <end position="184"/>
    </location>
</feature>
<protein>
    <submittedName>
        <fullName evidence="8">Zinc finger FYVE domain-containing protein 16</fullName>
    </submittedName>
</protein>
<evidence type="ECO:0000256" key="5">
    <source>
        <dbReference type="SAM" id="MobiDB-lite"/>
    </source>
</evidence>
<dbReference type="SUPFAM" id="SSF57903">
    <property type="entry name" value="FYVE/PHD zinc finger"/>
    <property type="match status" value="1"/>
</dbReference>
<dbReference type="PANTHER" id="PTHR46319">
    <property type="entry name" value="ZINC FINGER FYVE DOMAIN-CONTAINING PROTEIN"/>
    <property type="match status" value="1"/>
</dbReference>
<proteinExistence type="predicted"/>
<dbReference type="Pfam" id="PF11409">
    <property type="entry name" value="SARA"/>
    <property type="match status" value="1"/>
</dbReference>
<feature type="compositionally biased region" description="Basic and acidic residues" evidence="5">
    <location>
        <begin position="321"/>
        <end position="333"/>
    </location>
</feature>
<organism evidence="7 8">
    <name type="scientific">Austrofundulus limnaeus</name>
    <name type="common">Annual killifish</name>
    <dbReference type="NCBI Taxonomy" id="52670"/>
    <lineage>
        <taxon>Eukaryota</taxon>
        <taxon>Metazoa</taxon>
        <taxon>Chordata</taxon>
        <taxon>Craniata</taxon>
        <taxon>Vertebrata</taxon>
        <taxon>Euteleostomi</taxon>
        <taxon>Actinopterygii</taxon>
        <taxon>Neopterygii</taxon>
        <taxon>Teleostei</taxon>
        <taxon>Neoteleostei</taxon>
        <taxon>Acanthomorphata</taxon>
        <taxon>Ovalentaria</taxon>
        <taxon>Atherinomorphae</taxon>
        <taxon>Cyprinodontiformes</taxon>
        <taxon>Rivulidae</taxon>
        <taxon>Austrofundulus</taxon>
    </lineage>
</organism>
<feature type="compositionally biased region" description="Basic and acidic residues" evidence="5">
    <location>
        <begin position="249"/>
        <end position="278"/>
    </location>
</feature>
<evidence type="ECO:0000256" key="4">
    <source>
        <dbReference type="PROSITE-ProRule" id="PRU00091"/>
    </source>
</evidence>
<dbReference type="InterPro" id="IPR000306">
    <property type="entry name" value="Znf_FYVE"/>
</dbReference>
<name>A0A2I4BS18_AUSLI</name>
<evidence type="ECO:0000256" key="2">
    <source>
        <dbReference type="ARBA" id="ARBA00022771"/>
    </source>
</evidence>
<dbReference type="FunFam" id="3.30.40.10:FF:000084">
    <property type="entry name" value="Zinc finger, FYVE domain-containing 9b"/>
    <property type="match status" value="1"/>
</dbReference>
<feature type="region of interest" description="Disordered" evidence="5">
    <location>
        <begin position="169"/>
        <end position="188"/>
    </location>
</feature>
<dbReference type="STRING" id="52670.A0A2I4BS18"/>
<dbReference type="Gene3D" id="3.30.40.10">
    <property type="entry name" value="Zinc/RING finger domain, C3HC4 (zinc finger)"/>
    <property type="match status" value="1"/>
</dbReference>
<dbReference type="KEGG" id="alim:106522193"/>
<dbReference type="SMART" id="SM01421">
    <property type="entry name" value="DUF3480"/>
    <property type="match status" value="1"/>
</dbReference>
<feature type="compositionally biased region" description="Polar residues" evidence="5">
    <location>
        <begin position="803"/>
        <end position="813"/>
    </location>
</feature>
<dbReference type="Pfam" id="PF11979">
    <property type="entry name" value="SARA_C"/>
    <property type="match status" value="1"/>
</dbReference>
<evidence type="ECO:0000313" key="8">
    <source>
        <dbReference type="RefSeq" id="XP_013870552.1"/>
    </source>
</evidence>
<feature type="compositionally biased region" description="Polar residues" evidence="5">
    <location>
        <begin position="567"/>
        <end position="577"/>
    </location>
</feature>
<reference evidence="8" key="1">
    <citation type="submission" date="2025-08" db="UniProtKB">
        <authorList>
            <consortium name="RefSeq"/>
        </authorList>
    </citation>
    <scope>IDENTIFICATION</scope>
    <source>
        <strain evidence="8">Quisiro</strain>
        <tissue evidence="8">Liver</tissue>
    </source>
</reference>
<dbReference type="InterPro" id="IPR011011">
    <property type="entry name" value="Znf_FYVE_PHD"/>
</dbReference>
<keyword evidence="7" id="KW-1185">Reference proteome</keyword>
<sequence>MDSFFKAAVCDLDKLLDDFELSSEEHECKPVFLKPPTHPFSSLGSQCLPSETPAAPQSLPDLNSLHYGSATSCSDGSNNHREVKGQPLTGVDLLSSVDCRPTKNSAPPCPDRSLKPVCDLVNDASSAILIRTSNHDAFRELDVAEQQMEEEEALLVDFTSPVVTEGSLVSTSGAAGEQTSTGSDQLLGLNSDEQSGGYFAALSLLDVILPAAVEKSSEPTEEFSSTRTTESADRDREDTSSSNQGVESSIDHHDVENVDSIKEMTSVNKEEESNKASDESVPESVEDKPVSLSCLPLAVSMCGALVSSKTREDDLGTTSEQCDHVADVSESTKPDSISASESKDLPRDSIREDRPCLHTSAESDQISGNRLSPEGQHLPLESAAAPTANPSTCSETSPEDLPEFGFEYLPESDQAELLVTDEELDAFLQAHTEAEQGAGVSYCCSHRDDTQPESLSESDDVLEEQKPQSCGQGGQECLEAMASPESDRTVSLSAEGGFISGASSLSQDSSRPCNEDSSEVNYFLTSNTFQPQHNSSPDQQPSYGGARPKRPHCQTTRLSPAEEEGNRPTQTLGASSTPEDEDSLTVCQSLKEEHSNFRNSCHANAIQDQQDFSVGFEELSEPPPYPGEQPADAVRPENWKREGMEELGSKQPRWVPDSEAPSCMNCEQRFTFTRRRHHCRACGKVYCAQCCNDRCKLKYLEKEARVCIICFVTINRAQKDERTMSPTGPSPNPNVPSEYCSTIPPLQQARAAGTLNSPPPTVMVPVSVLKHPNNDACPREQKRVWFADGILPNGEVADTTKLSVMSSRSSQEFSPDPETPGSSGSDPGVGSSSTPDASGAVEVVRPPVSGPWDYSLLSGMGSSVKRSPSLLPENEDELPPLLISTGEDNGDVLVEESPAPCQILHLLEEGGPRPLTFVLNANLLVNVKLVAYSSRQCWCFGSIGLQALGQKELVFMLECLPGEKTLPRDLFSLYVSIYQDAQKGKFVEELDNVTFTHSFLGSKDHAGMLFFPPTCQALDGLSLPPQSFLFGLLVQKLEVPWAKVFPLRLLLRLGAEYDVYPTTLFSVRFRNSVYRETGHTIMNLLADLRNYQYSLPVVEGLRIHMEMGHSYIDIPKSSFSEVQKVVNSSNEHVISIGASFSLQADSHLVCLQNEEGNYQTQANSMPGKTRTVTGASFVVFNGALKASSGFIAKSSIVEDGLMVQIPPETMESLRSALREQTDFHIPCGRNDGGEVRENVTIRWVDWTSPVNSSKTSGVDGRPLDGVCSVKVQQDVDFESDGRTIRCTEVLYLLKSPDCSLASVLSSCSVFQKEIALATCSTLTPHLSVLASSGINSLSLRISTQADMVEYQAGSGGRLLPQHYMNEMDGALIPVIHGGGATVPQTPMDMEFIFYITHVI</sequence>
<dbReference type="Gene3D" id="3.30.1360.220">
    <property type="entry name" value="Domain of unknown function (DUF3480), N-terminal subdomain"/>
    <property type="match status" value="1"/>
</dbReference>
<dbReference type="GO" id="GO:0016197">
    <property type="term" value="P:endosomal transport"/>
    <property type="evidence" value="ECO:0007669"/>
    <property type="project" value="TreeGrafter"/>
</dbReference>
<feature type="region of interest" description="Disordered" evidence="5">
    <location>
        <begin position="865"/>
        <end position="887"/>
    </location>
</feature>
<keyword evidence="2 4" id="KW-0863">Zinc-finger</keyword>
<dbReference type="InParanoid" id="A0A2I4BS18"/>